<evidence type="ECO:0000313" key="2">
    <source>
        <dbReference type="EMBL" id="AGA56751.1"/>
    </source>
</evidence>
<evidence type="ECO:0000313" key="3">
    <source>
        <dbReference type="Proteomes" id="UP000010795"/>
    </source>
</evidence>
<feature type="chain" id="PRO_5038544881" evidence="1">
    <location>
        <begin position="34"/>
        <end position="451"/>
    </location>
</feature>
<sequence length="451" mass="50297">MRCRKMGKATAMRKAVTWLAAAVLLLAACSAGEGDRDRSSEMRQPATGLPEADMNRQVELGFIWWGPEERHKATLAALEVYTAQHPNVTFKPEYMAWEAYWKKLPSLAASKTVPDVLQMDAAYIQDYVSRGIMADLSDIDLTGIVPDQILENVKINGKLYGVPLSYNAQGIAYNRAELEAAGIPLPWKGWTWEEFFDWARDAKTKLPPDRYPIGDSTSAWDWFQWYQASYGGGAIMSPDGREFHLDRELFFEYHTILADLRRSNVVPPADVSLTFLENDPLADQMTSGKVLTRGATVGSIETLEQLMPGKVDVVNVPVGPAGGGWAQPTIFLGVYADSDELAHAKRFVKWFITDREAGRTLGLTRGIPIYEEIYKELEPNLEPKDRLGKVLADVAAEYAMPFYAAGAGFTEWVDAYKLTMEAVMFGQKSLEDAYAELNALGESIAKQNRNR</sequence>
<dbReference type="PROSITE" id="PS51257">
    <property type="entry name" value="PROKAR_LIPOPROTEIN"/>
    <property type="match status" value="1"/>
</dbReference>
<feature type="signal peptide" evidence="1">
    <location>
        <begin position="1"/>
        <end position="33"/>
    </location>
</feature>
<dbReference type="SUPFAM" id="SSF53850">
    <property type="entry name" value="Periplasmic binding protein-like II"/>
    <property type="match status" value="1"/>
</dbReference>
<dbReference type="EMBL" id="CP003255">
    <property type="protein sequence ID" value="AGA56751.1"/>
    <property type="molecule type" value="Genomic_DNA"/>
</dbReference>
<reference evidence="3" key="1">
    <citation type="submission" date="2012-01" db="EMBL/GenBank/DDBJ databases">
        <title>Complete sequence of chromosome of Thermobacillus composti KWC4.</title>
        <authorList>
            <person name="Lucas S."/>
            <person name="Han J."/>
            <person name="Lapidus A."/>
            <person name="Cheng J.-F."/>
            <person name="Goodwin L."/>
            <person name="Pitluck S."/>
            <person name="Peters L."/>
            <person name="Ovchinnikova G."/>
            <person name="Teshima H."/>
            <person name="Detter J.C."/>
            <person name="Han C."/>
            <person name="Tapia R."/>
            <person name="Land M."/>
            <person name="Hauser L."/>
            <person name="Kyrpides N."/>
            <person name="Ivanova N."/>
            <person name="Pagani I."/>
            <person name="Anderson I."/>
            <person name="Woyke T."/>
        </authorList>
    </citation>
    <scope>NUCLEOTIDE SEQUENCE [LARGE SCALE GENOMIC DNA]</scope>
    <source>
        <strain evidence="3">DSM 18247 / JCM 13945 / KWC4</strain>
    </source>
</reference>
<gene>
    <name evidence="2" type="ordered locus">Theco_0541</name>
</gene>
<dbReference type="InterPro" id="IPR050490">
    <property type="entry name" value="Bact_solute-bd_prot1"/>
</dbReference>
<proteinExistence type="predicted"/>
<keyword evidence="1" id="KW-0732">Signal</keyword>
<dbReference type="AlphaFoldDB" id="L0EAM6"/>
<dbReference type="Pfam" id="PF13416">
    <property type="entry name" value="SBP_bac_8"/>
    <property type="match status" value="1"/>
</dbReference>
<dbReference type="InterPro" id="IPR006059">
    <property type="entry name" value="SBP"/>
</dbReference>
<keyword evidence="2" id="KW-0813">Transport</keyword>
<organism evidence="2 3">
    <name type="scientific">Thermobacillus composti (strain DSM 18247 / JCM 13945 / KWC4)</name>
    <dbReference type="NCBI Taxonomy" id="717605"/>
    <lineage>
        <taxon>Bacteria</taxon>
        <taxon>Bacillati</taxon>
        <taxon>Bacillota</taxon>
        <taxon>Bacilli</taxon>
        <taxon>Bacillales</taxon>
        <taxon>Paenibacillaceae</taxon>
        <taxon>Thermobacillus</taxon>
    </lineage>
</organism>
<dbReference type="STRING" id="717605.Theco_0541"/>
<keyword evidence="2" id="KW-0762">Sugar transport</keyword>
<dbReference type="Proteomes" id="UP000010795">
    <property type="component" value="Chromosome"/>
</dbReference>
<protein>
    <submittedName>
        <fullName evidence="2">ABC-type sugar transport system, periplasmic component</fullName>
    </submittedName>
</protein>
<dbReference type="KEGG" id="tco:Theco_0541"/>
<dbReference type="Gene3D" id="3.40.190.10">
    <property type="entry name" value="Periplasmic binding protein-like II"/>
    <property type="match status" value="2"/>
</dbReference>
<accession>L0EAM6</accession>
<dbReference type="PANTHER" id="PTHR43649">
    <property type="entry name" value="ARABINOSE-BINDING PROTEIN-RELATED"/>
    <property type="match status" value="1"/>
</dbReference>
<dbReference type="PANTHER" id="PTHR43649:SF11">
    <property type="entry name" value="ABC TRANSPORTER SUBSTRATE-BINDING PROTEIN YESO-RELATED"/>
    <property type="match status" value="1"/>
</dbReference>
<keyword evidence="3" id="KW-1185">Reference proteome</keyword>
<dbReference type="eggNOG" id="COG1653">
    <property type="taxonomic scope" value="Bacteria"/>
</dbReference>
<evidence type="ECO:0000256" key="1">
    <source>
        <dbReference type="SAM" id="SignalP"/>
    </source>
</evidence>
<dbReference type="HOGENOM" id="CLU_031285_5_0_9"/>
<name>L0EAM6_THECK</name>